<keyword evidence="3" id="KW-1185">Reference proteome</keyword>
<organism evidence="2">
    <name type="scientific">Rosellinia necatrix</name>
    <name type="common">White root-rot fungus</name>
    <dbReference type="NCBI Taxonomy" id="77044"/>
    <lineage>
        <taxon>Eukaryota</taxon>
        <taxon>Fungi</taxon>
        <taxon>Dikarya</taxon>
        <taxon>Ascomycota</taxon>
        <taxon>Pezizomycotina</taxon>
        <taxon>Sordariomycetes</taxon>
        <taxon>Xylariomycetidae</taxon>
        <taxon>Xylariales</taxon>
        <taxon>Xylariaceae</taxon>
        <taxon>Rosellinia</taxon>
    </lineage>
</organism>
<accession>A0A1S8AAT1</accession>
<evidence type="ECO:0000313" key="2">
    <source>
        <dbReference type="EMBL" id="GAW27035.1"/>
    </source>
</evidence>
<reference evidence="2" key="1">
    <citation type="submission" date="2016-03" db="EMBL/GenBank/DDBJ databases">
        <title>Draft genome sequence of Rosellinia necatrix.</title>
        <authorList>
            <person name="Kanematsu S."/>
        </authorList>
    </citation>
    <scope>NUCLEOTIDE SEQUENCE [LARGE SCALE GENOMIC DNA]</scope>
    <source>
        <strain evidence="2">W97</strain>
    </source>
</reference>
<evidence type="ECO:0000256" key="1">
    <source>
        <dbReference type="SAM" id="MobiDB-lite"/>
    </source>
</evidence>
<feature type="region of interest" description="Disordered" evidence="1">
    <location>
        <begin position="19"/>
        <end position="38"/>
    </location>
</feature>
<proteinExistence type="predicted"/>
<dbReference type="Proteomes" id="UP000054516">
    <property type="component" value="Unassembled WGS sequence"/>
</dbReference>
<gene>
    <name evidence="2" type="ORF">SAMD00023353_6400240</name>
</gene>
<protein>
    <submittedName>
        <fullName evidence="2">Uncharacterized protein</fullName>
    </submittedName>
</protein>
<evidence type="ECO:0000313" key="3">
    <source>
        <dbReference type="Proteomes" id="UP000054516"/>
    </source>
</evidence>
<sequence>MLEEGGVPGIVWRSSLSLPRSGTRDCRPSPMVADQPGVPGRTCAPQTLYCTEAEDIH</sequence>
<name>A0A1S8AAT1_ROSNE</name>
<dbReference type="AlphaFoldDB" id="A0A1S8AAT1"/>
<dbReference type="EMBL" id="DF977509">
    <property type="protein sequence ID" value="GAW27035.1"/>
    <property type="molecule type" value="Genomic_DNA"/>
</dbReference>